<reference evidence="1" key="1">
    <citation type="journal article" date="2014" name="Front. Microbiol.">
        <title>High frequency of phylogenetically diverse reductive dehalogenase-homologous genes in deep subseafloor sedimentary metagenomes.</title>
        <authorList>
            <person name="Kawai M."/>
            <person name="Futagami T."/>
            <person name="Toyoda A."/>
            <person name="Takaki Y."/>
            <person name="Nishi S."/>
            <person name="Hori S."/>
            <person name="Arai W."/>
            <person name="Tsubouchi T."/>
            <person name="Morono Y."/>
            <person name="Uchiyama I."/>
            <person name="Ito T."/>
            <person name="Fujiyama A."/>
            <person name="Inagaki F."/>
            <person name="Takami H."/>
        </authorList>
    </citation>
    <scope>NUCLEOTIDE SEQUENCE</scope>
    <source>
        <strain evidence="1">Expedition CK06-06</strain>
    </source>
</reference>
<dbReference type="EMBL" id="BARW01042001">
    <property type="protein sequence ID" value="GAJ19527.1"/>
    <property type="molecule type" value="Genomic_DNA"/>
</dbReference>
<sequence length="77" mass="8953">GKTLDSLITLDPITKKFTQSEPSEKTCYICFNNKYVDDHHIDCQYGKISDKTVPLCRRCHSTIHMYNGIHMFDDDLL</sequence>
<accession>X1VKB1</accession>
<dbReference type="AlphaFoldDB" id="X1VKB1"/>
<organism evidence="1">
    <name type="scientific">marine sediment metagenome</name>
    <dbReference type="NCBI Taxonomy" id="412755"/>
    <lineage>
        <taxon>unclassified sequences</taxon>
        <taxon>metagenomes</taxon>
        <taxon>ecological metagenomes</taxon>
    </lineage>
</organism>
<feature type="non-terminal residue" evidence="1">
    <location>
        <position position="1"/>
    </location>
</feature>
<evidence type="ECO:0000313" key="1">
    <source>
        <dbReference type="EMBL" id="GAJ19527.1"/>
    </source>
</evidence>
<evidence type="ECO:0008006" key="2">
    <source>
        <dbReference type="Google" id="ProtNLM"/>
    </source>
</evidence>
<protein>
    <recommendedName>
        <fullName evidence="2">HNH domain-containing protein</fullName>
    </recommendedName>
</protein>
<name>X1VKB1_9ZZZZ</name>
<proteinExistence type="predicted"/>
<comment type="caution">
    <text evidence="1">The sequence shown here is derived from an EMBL/GenBank/DDBJ whole genome shotgun (WGS) entry which is preliminary data.</text>
</comment>
<feature type="non-terminal residue" evidence="1">
    <location>
        <position position="77"/>
    </location>
</feature>
<gene>
    <name evidence="1" type="ORF">S12H4_62533</name>
</gene>